<dbReference type="OrthoDB" id="8994895at2"/>
<dbReference type="SUPFAM" id="SSF55874">
    <property type="entry name" value="ATPase domain of HSP90 chaperone/DNA topoisomerase II/histidine kinase"/>
    <property type="match status" value="1"/>
</dbReference>
<sequence length="340" mass="36633">MGTNTVSLSRSSACTWSQTLNDLLDSSPLESRAFVLSESATGLREVIHGVIALLTPLARRRDLRLRACVDQSVADTILADSARLGQLVFHLLNRTIQLTARSEVSLIARAQPLNSGLQRIFISVVDAPIKCAPAATPPPLGPAIEDPQMSRWLGDADACLRLCRILVQRMRGELCLSSGFEAGPQVVFNAPFRVEEMVRSAQAARGNVEAPLLSGAARPQEHAASASVEPFESGYLDALSEEGVDLQVFLNNWRAAMNDDLERLSGLLREGHFDHLPSVLHRLSGGVGLVGARSLMEALRRASISPQERSAALAGALMARARMLVTQLEAMSRTPGSTSR</sequence>
<evidence type="ECO:0000313" key="6">
    <source>
        <dbReference type="Proteomes" id="UP000215158"/>
    </source>
</evidence>
<organism evidence="5 6">
    <name type="scientific">Paraburkholderia aromaticivorans</name>
    <dbReference type="NCBI Taxonomy" id="2026199"/>
    <lineage>
        <taxon>Bacteria</taxon>
        <taxon>Pseudomonadati</taxon>
        <taxon>Pseudomonadota</taxon>
        <taxon>Betaproteobacteria</taxon>
        <taxon>Burkholderiales</taxon>
        <taxon>Burkholderiaceae</taxon>
        <taxon>Paraburkholderia</taxon>
    </lineage>
</organism>
<evidence type="ECO:0000256" key="2">
    <source>
        <dbReference type="ARBA" id="ARBA00012438"/>
    </source>
</evidence>
<dbReference type="EC" id="2.7.13.3" evidence="2"/>
<dbReference type="GO" id="GO:0000160">
    <property type="term" value="P:phosphorelay signal transduction system"/>
    <property type="evidence" value="ECO:0007669"/>
    <property type="project" value="InterPro"/>
</dbReference>
<dbReference type="PANTHER" id="PTHR43047">
    <property type="entry name" value="TWO-COMPONENT HISTIDINE PROTEIN KINASE"/>
    <property type="match status" value="1"/>
</dbReference>
<dbReference type="InterPro" id="IPR036890">
    <property type="entry name" value="HATPase_C_sf"/>
</dbReference>
<dbReference type="SUPFAM" id="SSF47226">
    <property type="entry name" value="Histidine-containing phosphotransfer domain, HPT domain"/>
    <property type="match status" value="1"/>
</dbReference>
<name>A0A248VT19_9BURK</name>
<protein>
    <recommendedName>
        <fullName evidence="2">histidine kinase</fullName>
        <ecNumber evidence="2">2.7.13.3</ecNumber>
    </recommendedName>
</protein>
<evidence type="ECO:0000256" key="4">
    <source>
        <dbReference type="ARBA" id="ARBA00022777"/>
    </source>
</evidence>
<dbReference type="GO" id="GO:0004673">
    <property type="term" value="F:protein histidine kinase activity"/>
    <property type="evidence" value="ECO:0007669"/>
    <property type="project" value="UniProtKB-EC"/>
</dbReference>
<keyword evidence="3" id="KW-0808">Transferase</keyword>
<evidence type="ECO:0000256" key="3">
    <source>
        <dbReference type="ARBA" id="ARBA00022679"/>
    </source>
</evidence>
<dbReference type="Gene3D" id="3.30.565.10">
    <property type="entry name" value="Histidine kinase-like ATPase, C-terminal domain"/>
    <property type="match status" value="1"/>
</dbReference>
<dbReference type="KEGG" id="parb:CJU94_29135"/>
<dbReference type="Proteomes" id="UP000215158">
    <property type="component" value="Chromosome 2"/>
</dbReference>
<dbReference type="EMBL" id="CP022990">
    <property type="protein sequence ID" value="ASW02174.1"/>
    <property type="molecule type" value="Genomic_DNA"/>
</dbReference>
<comment type="catalytic activity">
    <reaction evidence="1">
        <text>ATP + protein L-histidine = ADP + protein N-phospho-L-histidine.</text>
        <dbReference type="EC" id="2.7.13.3"/>
    </reaction>
</comment>
<evidence type="ECO:0000256" key="1">
    <source>
        <dbReference type="ARBA" id="ARBA00000085"/>
    </source>
</evidence>
<accession>A0A248VT19</accession>
<evidence type="ECO:0000313" key="5">
    <source>
        <dbReference type="EMBL" id="ASW02174.1"/>
    </source>
</evidence>
<keyword evidence="6" id="KW-1185">Reference proteome</keyword>
<gene>
    <name evidence="5" type="ORF">CJU94_29135</name>
</gene>
<dbReference type="AlphaFoldDB" id="A0A248VT19"/>
<proteinExistence type="predicted"/>
<dbReference type="InterPro" id="IPR036641">
    <property type="entry name" value="HPT_dom_sf"/>
</dbReference>
<keyword evidence="4" id="KW-0418">Kinase</keyword>
<reference evidence="5 6" key="1">
    <citation type="submission" date="2017-08" db="EMBL/GenBank/DDBJ databases">
        <title>Identification and genetic characteristics of simultaneous BTEX- and naphthalene-degrading Paraburkholderia sp. BN5 isolated from petroleum-contaminated soil.</title>
        <authorList>
            <person name="Lee Y."/>
            <person name="Jeon C.O."/>
        </authorList>
    </citation>
    <scope>NUCLEOTIDE SEQUENCE [LARGE SCALE GENOMIC DNA]</scope>
    <source>
        <strain evidence="5 6">BN5</strain>
    </source>
</reference>